<comment type="caution">
    <text evidence="1">The sequence shown here is derived from an EMBL/GenBank/DDBJ whole genome shotgun (WGS) entry which is preliminary data.</text>
</comment>
<sequence>MVGNTFPYTINDWKADMQLAQANGIDGFALNVGRDDWQPARVQDAFEAARQLGTGFKLFISLPCASPADAAALRTYITTYATHPNQFIYRNRVYASSFSGETCTFGQSSVPQGWSSQFTRHADLSGQNAVYFVPSFFVDPATFAQYGDVMDGAMAWNSAWPIDLTSNSGSSGGLVSQILGAVSNAVQGILGGGDTDTQYLNALAAMPNGPDGNRTYLPTVSPWFFTHYGADSYNKNFVYYADSHLYPVRWEQLIANRDRHDVVEVLTWNDYGESSYIGPIAGAQPNSQAWVDGFDHTAFLNMTAYYAQAYKTGAYPAISQDRLFLWARPHAKDANAPDAVGKPSNFNLMSDTVWALVFAASPAQVVLSVSNSTSQTFTVPAGVTKLSVPITPGDTMHAQLIRAGVTVVDLDPDFTFQGSPQTYNYNAFVAAS</sequence>
<dbReference type="EMBL" id="MU273582">
    <property type="protein sequence ID" value="KAI0031385.1"/>
    <property type="molecule type" value="Genomic_DNA"/>
</dbReference>
<evidence type="ECO:0000313" key="2">
    <source>
        <dbReference type="Proteomes" id="UP000814128"/>
    </source>
</evidence>
<accession>A0ACB8QID5</accession>
<organism evidence="1 2">
    <name type="scientific">Vararia minispora EC-137</name>
    <dbReference type="NCBI Taxonomy" id="1314806"/>
    <lineage>
        <taxon>Eukaryota</taxon>
        <taxon>Fungi</taxon>
        <taxon>Dikarya</taxon>
        <taxon>Basidiomycota</taxon>
        <taxon>Agaricomycotina</taxon>
        <taxon>Agaricomycetes</taxon>
        <taxon>Russulales</taxon>
        <taxon>Lachnocladiaceae</taxon>
        <taxon>Vararia</taxon>
    </lineage>
</organism>
<proteinExistence type="predicted"/>
<reference evidence="1" key="1">
    <citation type="submission" date="2021-02" db="EMBL/GenBank/DDBJ databases">
        <authorList>
            <consortium name="DOE Joint Genome Institute"/>
            <person name="Ahrendt S."/>
            <person name="Looney B.P."/>
            <person name="Miyauchi S."/>
            <person name="Morin E."/>
            <person name="Drula E."/>
            <person name="Courty P.E."/>
            <person name="Chicoki N."/>
            <person name="Fauchery L."/>
            <person name="Kohler A."/>
            <person name="Kuo A."/>
            <person name="Labutti K."/>
            <person name="Pangilinan J."/>
            <person name="Lipzen A."/>
            <person name="Riley R."/>
            <person name="Andreopoulos W."/>
            <person name="He G."/>
            <person name="Johnson J."/>
            <person name="Barry K.W."/>
            <person name="Grigoriev I.V."/>
            <person name="Nagy L."/>
            <person name="Hibbett D."/>
            <person name="Henrissat B."/>
            <person name="Matheny P.B."/>
            <person name="Labbe J."/>
            <person name="Martin F."/>
        </authorList>
    </citation>
    <scope>NUCLEOTIDE SEQUENCE</scope>
    <source>
        <strain evidence="1">EC-137</strain>
    </source>
</reference>
<name>A0ACB8QID5_9AGAM</name>
<reference evidence="1" key="2">
    <citation type="journal article" date="2022" name="New Phytol.">
        <title>Evolutionary transition to the ectomycorrhizal habit in the genomes of a hyperdiverse lineage of mushroom-forming fungi.</title>
        <authorList>
            <person name="Looney B."/>
            <person name="Miyauchi S."/>
            <person name="Morin E."/>
            <person name="Drula E."/>
            <person name="Courty P.E."/>
            <person name="Kohler A."/>
            <person name="Kuo A."/>
            <person name="LaButti K."/>
            <person name="Pangilinan J."/>
            <person name="Lipzen A."/>
            <person name="Riley R."/>
            <person name="Andreopoulos W."/>
            <person name="He G."/>
            <person name="Johnson J."/>
            <person name="Nolan M."/>
            <person name="Tritt A."/>
            <person name="Barry K.W."/>
            <person name="Grigoriev I.V."/>
            <person name="Nagy L.G."/>
            <person name="Hibbett D."/>
            <person name="Henrissat B."/>
            <person name="Matheny P.B."/>
            <person name="Labbe J."/>
            <person name="Martin F.M."/>
        </authorList>
    </citation>
    <scope>NUCLEOTIDE SEQUENCE</scope>
    <source>
        <strain evidence="1">EC-137</strain>
    </source>
</reference>
<evidence type="ECO:0000313" key="1">
    <source>
        <dbReference type="EMBL" id="KAI0031385.1"/>
    </source>
</evidence>
<keyword evidence="2" id="KW-1185">Reference proteome</keyword>
<keyword evidence="1" id="KW-0378">Hydrolase</keyword>
<gene>
    <name evidence="1" type="ORF">K488DRAFT_52184</name>
</gene>
<dbReference type="Proteomes" id="UP000814128">
    <property type="component" value="Unassembled WGS sequence"/>
</dbReference>
<protein>
    <submittedName>
        <fullName evidence="1">Glycoside hydrolase</fullName>
    </submittedName>
</protein>